<dbReference type="Gene3D" id="1.20.1250.20">
    <property type="entry name" value="MFS general substrate transporter like domains"/>
    <property type="match status" value="1"/>
</dbReference>
<dbReference type="SUPFAM" id="SSF103473">
    <property type="entry name" value="MFS general substrate transporter"/>
    <property type="match status" value="1"/>
</dbReference>
<evidence type="ECO:0000259" key="10">
    <source>
        <dbReference type="PROSITE" id="PS50850"/>
    </source>
</evidence>
<name>A0A4S9NB73_AURPU</name>
<evidence type="ECO:0000256" key="3">
    <source>
        <dbReference type="ARBA" id="ARBA00022989"/>
    </source>
</evidence>
<feature type="transmembrane region" description="Helical" evidence="9">
    <location>
        <begin position="295"/>
        <end position="314"/>
    </location>
</feature>
<dbReference type="EMBL" id="QZBZ01000112">
    <property type="protein sequence ID" value="TIA36139.1"/>
    <property type="molecule type" value="Genomic_DNA"/>
</dbReference>
<evidence type="ECO:0000256" key="5">
    <source>
        <dbReference type="ARBA" id="ARBA00038347"/>
    </source>
</evidence>
<evidence type="ECO:0000256" key="8">
    <source>
        <dbReference type="ARBA" id="ARBA00077167"/>
    </source>
</evidence>
<comment type="function">
    <text evidence="6">MFS transporter; part of the gene cluster that mediates the biosynthesis of cercosporin, a light-activated, non-host-selective toxin. The perylenequinone chromophore of cercosporin absorbs light energy to attain an electronically-activated triplet state and produces active oxygen species such as the hydroxyl radical, superoxide, hydrogen peroxide or singlet oxygen upon reaction with oxygen molecules. These reactive oxygen species cause damage to various cellular components including lipids, proteins and nucleic acids. Responsible for secretion and accumulation of cercosporin, but does not play any roles in self-protection against the toxicity of cercosporin.</text>
</comment>
<feature type="transmembrane region" description="Helical" evidence="9">
    <location>
        <begin position="468"/>
        <end position="490"/>
    </location>
</feature>
<protein>
    <recommendedName>
        <fullName evidence="7">Cercosporin MFS transporter CTB4</fullName>
    </recommendedName>
    <alternativeName>
        <fullName evidence="8">Cercosporin toxin biosynthesis cluster protein 4</fullName>
    </alternativeName>
</protein>
<feature type="transmembrane region" description="Helical" evidence="9">
    <location>
        <begin position="131"/>
        <end position="149"/>
    </location>
</feature>
<feature type="domain" description="Major facilitator superfamily (MFS) profile" evidence="10">
    <location>
        <begin position="64"/>
        <end position="507"/>
    </location>
</feature>
<feature type="transmembrane region" description="Helical" evidence="9">
    <location>
        <begin position="155"/>
        <end position="177"/>
    </location>
</feature>
<proteinExistence type="inferred from homology"/>
<accession>A0A4S9NB73</accession>
<keyword evidence="3 9" id="KW-1133">Transmembrane helix</keyword>
<dbReference type="GO" id="GO:0005886">
    <property type="term" value="C:plasma membrane"/>
    <property type="evidence" value="ECO:0007669"/>
    <property type="project" value="TreeGrafter"/>
</dbReference>
<evidence type="ECO:0000313" key="11">
    <source>
        <dbReference type="EMBL" id="TIA36139.1"/>
    </source>
</evidence>
<comment type="similarity">
    <text evidence="5">Belongs to the major facilitator superfamily. CAR1 family.</text>
</comment>
<feature type="transmembrane region" description="Helical" evidence="9">
    <location>
        <begin position="221"/>
        <end position="239"/>
    </location>
</feature>
<evidence type="ECO:0000256" key="9">
    <source>
        <dbReference type="SAM" id="Phobius"/>
    </source>
</evidence>
<comment type="caution">
    <text evidence="11">The sequence shown here is derived from an EMBL/GenBank/DDBJ whole genome shotgun (WGS) entry which is preliminary data.</text>
</comment>
<dbReference type="PROSITE" id="PS50850">
    <property type="entry name" value="MFS"/>
    <property type="match status" value="1"/>
</dbReference>
<feature type="transmembrane region" description="Helical" evidence="9">
    <location>
        <begin position="334"/>
        <end position="353"/>
    </location>
</feature>
<feature type="transmembrane region" description="Helical" evidence="9">
    <location>
        <begin position="402"/>
        <end position="428"/>
    </location>
</feature>
<dbReference type="Proteomes" id="UP000308724">
    <property type="component" value="Unassembled WGS sequence"/>
</dbReference>
<feature type="transmembrane region" description="Helical" evidence="9">
    <location>
        <begin position="189"/>
        <end position="215"/>
    </location>
</feature>
<keyword evidence="4 9" id="KW-0472">Membrane</keyword>
<dbReference type="InterPro" id="IPR020846">
    <property type="entry name" value="MFS_dom"/>
</dbReference>
<evidence type="ECO:0000256" key="4">
    <source>
        <dbReference type="ARBA" id="ARBA00023136"/>
    </source>
</evidence>
<organism evidence="11 12">
    <name type="scientific">Aureobasidium pullulans</name>
    <name type="common">Black yeast</name>
    <name type="synonym">Pullularia pullulans</name>
    <dbReference type="NCBI Taxonomy" id="5580"/>
    <lineage>
        <taxon>Eukaryota</taxon>
        <taxon>Fungi</taxon>
        <taxon>Dikarya</taxon>
        <taxon>Ascomycota</taxon>
        <taxon>Pezizomycotina</taxon>
        <taxon>Dothideomycetes</taxon>
        <taxon>Dothideomycetidae</taxon>
        <taxon>Dothideales</taxon>
        <taxon>Saccotheciaceae</taxon>
        <taxon>Aureobasidium</taxon>
    </lineage>
</organism>
<dbReference type="CDD" id="cd17323">
    <property type="entry name" value="MFS_Tpo1_MDR_like"/>
    <property type="match status" value="1"/>
</dbReference>
<feature type="transmembrane region" description="Helical" evidence="9">
    <location>
        <begin position="374"/>
        <end position="396"/>
    </location>
</feature>
<dbReference type="InterPro" id="IPR011701">
    <property type="entry name" value="MFS"/>
</dbReference>
<feature type="transmembrane region" description="Helical" evidence="9">
    <location>
        <begin position="102"/>
        <end position="119"/>
    </location>
</feature>
<evidence type="ECO:0000256" key="6">
    <source>
        <dbReference type="ARBA" id="ARBA00053977"/>
    </source>
</evidence>
<dbReference type="InterPro" id="IPR036259">
    <property type="entry name" value="MFS_trans_sf"/>
</dbReference>
<dbReference type="FunFam" id="1.20.1250.20:FF:000011">
    <property type="entry name" value="MFS multidrug transporter, putative"/>
    <property type="match status" value="1"/>
</dbReference>
<evidence type="ECO:0000313" key="12">
    <source>
        <dbReference type="Proteomes" id="UP000308724"/>
    </source>
</evidence>
<comment type="subcellular location">
    <subcellularLocation>
        <location evidence="1">Membrane</location>
        <topology evidence="1">Multi-pass membrane protein</topology>
    </subcellularLocation>
</comment>
<dbReference type="PANTHER" id="PTHR23502:SF138">
    <property type="entry name" value="MAJOR FACILITATOR SUPERFAMILY (MFS) PROFILE DOMAIN-CONTAINING PROTEIN-RELATED"/>
    <property type="match status" value="1"/>
</dbReference>
<feature type="transmembrane region" description="Helical" evidence="9">
    <location>
        <begin position="435"/>
        <end position="456"/>
    </location>
</feature>
<feature type="transmembrane region" description="Helical" evidence="9">
    <location>
        <begin position="62"/>
        <end position="82"/>
    </location>
</feature>
<sequence length="507" mass="55753">MMSARLSHETKDEECGVNRDWLPMGGGKGHPSHCPDAQEYVVDFDGPDDILNPQNWPTWTKLYIAVAICSGTFVASFNSAIFAAGSNQASREFGVSSEVTTLGTSLFVLGFASGPLVWAPGSELIGRRWPMILGIFGSSIFTIGCAAAKDIQTLIICRFFAGLFGASPLCVVPAVLADIYNSKYRGMAISIYALTVFGGPFLAPFIGAFITTSYLGWRWTLYLPAISGFFNAAILLLFLKESFPPFVLIEKAVNLRRQTGNWAIHAKQERVEFDVNAVIRNYLTRPIRMLITEPIVLLVSLYMSFIYGLVYALLGAYPYVFESVYEMQPGEANLPFLGLFIGVVLAVLSILAQHKSYLQKVQENNGKIVPEWRLPPAMVGGTIFTIGLFWFAWTGFNSDIHWIVPTAAGVFIGFGVLCIFLPCFNYLVDAYLPMAASVVASNIMLRSAVAAGFPLFSKQMFRHLGVQWAGTLLGCLGAVMVPIPVLFWLYGSRLRSKSRMLMQDSSS</sequence>
<evidence type="ECO:0000256" key="2">
    <source>
        <dbReference type="ARBA" id="ARBA00022692"/>
    </source>
</evidence>
<reference evidence="11 12" key="1">
    <citation type="submission" date="2018-10" db="EMBL/GenBank/DDBJ databases">
        <title>Fifty Aureobasidium pullulans genomes reveal a recombining polyextremotolerant generalist.</title>
        <authorList>
            <person name="Gostincar C."/>
            <person name="Turk M."/>
            <person name="Zajc J."/>
            <person name="Gunde-Cimerman N."/>
        </authorList>
    </citation>
    <scope>NUCLEOTIDE SEQUENCE [LARGE SCALE GENOMIC DNA]</scope>
    <source>
        <strain evidence="11 12">EXF-1645</strain>
    </source>
</reference>
<evidence type="ECO:0000256" key="7">
    <source>
        <dbReference type="ARBA" id="ARBA00069139"/>
    </source>
</evidence>
<dbReference type="GO" id="GO:0022857">
    <property type="term" value="F:transmembrane transporter activity"/>
    <property type="evidence" value="ECO:0007669"/>
    <property type="project" value="InterPro"/>
</dbReference>
<dbReference type="AlphaFoldDB" id="A0A4S9NB73"/>
<gene>
    <name evidence="11" type="ORF">D6C78_05644</name>
</gene>
<dbReference type="PANTHER" id="PTHR23502">
    <property type="entry name" value="MAJOR FACILITATOR SUPERFAMILY"/>
    <property type="match status" value="1"/>
</dbReference>
<keyword evidence="2 9" id="KW-0812">Transmembrane</keyword>
<dbReference type="Pfam" id="PF07690">
    <property type="entry name" value="MFS_1"/>
    <property type="match status" value="1"/>
</dbReference>
<evidence type="ECO:0000256" key="1">
    <source>
        <dbReference type="ARBA" id="ARBA00004141"/>
    </source>
</evidence>